<evidence type="ECO:0008006" key="5">
    <source>
        <dbReference type="Google" id="ProtNLM"/>
    </source>
</evidence>
<reference evidence="3 4" key="1">
    <citation type="submission" date="2016-08" db="EMBL/GenBank/DDBJ databases">
        <title>Identification and validation of antigenic proteins from Pajaroellobacter abortibovis using de-novo genome sequence assembly and reverse vaccinology.</title>
        <authorList>
            <person name="Welly B.T."/>
            <person name="Miller M.R."/>
            <person name="Stott J.L."/>
            <person name="Blanchard M.T."/>
            <person name="Islas-Trejo A.D."/>
            <person name="O'Rourke S.M."/>
            <person name="Young A.E."/>
            <person name="Medrano J.F."/>
            <person name="Van Eenennaam A.L."/>
        </authorList>
    </citation>
    <scope>NUCLEOTIDE SEQUENCE [LARGE SCALE GENOMIC DNA]</scope>
    <source>
        <strain evidence="3 4">BTF92-0548A/99-0131</strain>
    </source>
</reference>
<evidence type="ECO:0000313" key="3">
    <source>
        <dbReference type="EMBL" id="APR99615.1"/>
    </source>
</evidence>
<protein>
    <recommendedName>
        <fullName evidence="5">Ribosome association toxin RatA</fullName>
    </recommendedName>
</protein>
<sequence>MLLFLPLVVDFANMSPLFARSPFCIWNRTHMRLALFLLLKSLPISAEVLPENAIQQLQMGETLLFPETIEEDEQRYVGGVAYTLVDISLEQMTPLLERAETYQAILPRIKSAKWTTANPHEPLLHLRHSTSLMDIEYTLIFQKDIPHRTTRFWMDKRSPHPIEDAWGFIRFDPIITSSHAPQALITYGVLVNIGPGLIRTLFEEKIRDILLYIPHALRRYLIQSASPPSPSSPHNTLLHPPLSSVAQFS</sequence>
<keyword evidence="4" id="KW-1185">Reference proteome</keyword>
<dbReference type="KEGG" id="pabo:BCY86_02165"/>
<feature type="compositionally biased region" description="Low complexity" evidence="1">
    <location>
        <begin position="232"/>
        <end position="249"/>
    </location>
</feature>
<evidence type="ECO:0000256" key="1">
    <source>
        <dbReference type="SAM" id="MobiDB-lite"/>
    </source>
</evidence>
<proteinExistence type="predicted"/>
<accession>A0A1L6MW15</accession>
<dbReference type="Proteomes" id="UP000185544">
    <property type="component" value="Chromosome"/>
</dbReference>
<evidence type="ECO:0000256" key="2">
    <source>
        <dbReference type="SAM" id="SignalP"/>
    </source>
</evidence>
<evidence type="ECO:0000313" key="4">
    <source>
        <dbReference type="Proteomes" id="UP000185544"/>
    </source>
</evidence>
<dbReference type="EMBL" id="CP016908">
    <property type="protein sequence ID" value="APR99615.1"/>
    <property type="molecule type" value="Genomic_DNA"/>
</dbReference>
<name>A0A1L6MW15_9BACT</name>
<dbReference type="AlphaFoldDB" id="A0A1L6MW15"/>
<feature type="chain" id="PRO_5012521338" description="Ribosome association toxin RatA" evidence="2">
    <location>
        <begin position="47"/>
        <end position="249"/>
    </location>
</feature>
<feature type="signal peptide" evidence="2">
    <location>
        <begin position="1"/>
        <end position="46"/>
    </location>
</feature>
<keyword evidence="2" id="KW-0732">Signal</keyword>
<organism evidence="3 4">
    <name type="scientific">Pajaroellobacter abortibovis</name>
    <dbReference type="NCBI Taxonomy" id="1882918"/>
    <lineage>
        <taxon>Bacteria</taxon>
        <taxon>Pseudomonadati</taxon>
        <taxon>Myxococcota</taxon>
        <taxon>Polyangia</taxon>
        <taxon>Polyangiales</taxon>
        <taxon>Polyangiaceae</taxon>
    </lineage>
</organism>
<feature type="region of interest" description="Disordered" evidence="1">
    <location>
        <begin position="228"/>
        <end position="249"/>
    </location>
</feature>
<gene>
    <name evidence="3" type="ORF">BCY86_02165</name>
</gene>